<keyword evidence="8" id="KW-0175">Coiled coil</keyword>
<keyword evidence="3 9" id="KW-0812">Transmembrane</keyword>
<dbReference type="InterPro" id="IPR051310">
    <property type="entry name" value="MCP_chemotaxis"/>
</dbReference>
<evidence type="ECO:0000259" key="11">
    <source>
        <dbReference type="PROSITE" id="PS50885"/>
    </source>
</evidence>
<evidence type="ECO:0000256" key="6">
    <source>
        <dbReference type="ARBA" id="ARBA00029447"/>
    </source>
</evidence>
<dbReference type="AlphaFoldDB" id="A0A7Z2G717"/>
<evidence type="ECO:0000256" key="1">
    <source>
        <dbReference type="ARBA" id="ARBA00004651"/>
    </source>
</evidence>
<organism evidence="12 13">
    <name type="scientific">Paraburkholderia acidiphila</name>
    <dbReference type="NCBI Taxonomy" id="2571747"/>
    <lineage>
        <taxon>Bacteria</taxon>
        <taxon>Pseudomonadati</taxon>
        <taxon>Pseudomonadota</taxon>
        <taxon>Betaproteobacteria</taxon>
        <taxon>Burkholderiales</taxon>
        <taxon>Burkholderiaceae</taxon>
        <taxon>Paraburkholderia</taxon>
    </lineage>
</organism>
<dbReference type="PANTHER" id="PTHR43531">
    <property type="entry name" value="PROTEIN ICFG"/>
    <property type="match status" value="1"/>
</dbReference>
<evidence type="ECO:0000256" key="5">
    <source>
        <dbReference type="ARBA" id="ARBA00023136"/>
    </source>
</evidence>
<dbReference type="Gene3D" id="3.30.450.20">
    <property type="entry name" value="PAS domain"/>
    <property type="match status" value="1"/>
</dbReference>
<proteinExistence type="inferred from homology"/>
<dbReference type="InterPro" id="IPR004090">
    <property type="entry name" value="Chemotax_Me-accpt_rcpt"/>
</dbReference>
<dbReference type="PROSITE" id="PS50885">
    <property type="entry name" value="HAMP"/>
    <property type="match status" value="1"/>
</dbReference>
<dbReference type="GO" id="GO:0006935">
    <property type="term" value="P:chemotaxis"/>
    <property type="evidence" value="ECO:0007669"/>
    <property type="project" value="InterPro"/>
</dbReference>
<feature type="domain" description="HAMP" evidence="11">
    <location>
        <begin position="328"/>
        <end position="382"/>
    </location>
</feature>
<evidence type="ECO:0000256" key="4">
    <source>
        <dbReference type="ARBA" id="ARBA00022989"/>
    </source>
</evidence>
<dbReference type="PANTHER" id="PTHR43531:SF16">
    <property type="entry name" value="METHYL-ACCEPTING CHEMOTAXIS PROTEIN II"/>
    <property type="match status" value="1"/>
</dbReference>
<comment type="similarity">
    <text evidence="6">Belongs to the methyl-accepting chemotaxis (MCP) protein family.</text>
</comment>
<keyword evidence="4 9" id="KW-1133">Transmembrane helix</keyword>
<evidence type="ECO:0000256" key="7">
    <source>
        <dbReference type="PROSITE-ProRule" id="PRU00284"/>
    </source>
</evidence>
<evidence type="ECO:0000256" key="8">
    <source>
        <dbReference type="SAM" id="Coils"/>
    </source>
</evidence>
<dbReference type="FunFam" id="1.10.287.950:FF:000001">
    <property type="entry name" value="Methyl-accepting chemotaxis sensory transducer"/>
    <property type="match status" value="1"/>
</dbReference>
<keyword evidence="5 9" id="KW-0472">Membrane</keyword>
<dbReference type="Pfam" id="PF02743">
    <property type="entry name" value="dCache_1"/>
    <property type="match status" value="1"/>
</dbReference>
<comment type="subcellular location">
    <subcellularLocation>
        <location evidence="1">Cell membrane</location>
        <topology evidence="1">Multi-pass membrane protein</topology>
    </subcellularLocation>
</comment>
<accession>A0A7Z2G717</accession>
<dbReference type="GO" id="GO:0004888">
    <property type="term" value="F:transmembrane signaling receptor activity"/>
    <property type="evidence" value="ECO:0007669"/>
    <property type="project" value="InterPro"/>
</dbReference>
<evidence type="ECO:0000256" key="9">
    <source>
        <dbReference type="SAM" id="Phobius"/>
    </source>
</evidence>
<dbReference type="CDD" id="cd11386">
    <property type="entry name" value="MCP_signal"/>
    <property type="match status" value="1"/>
</dbReference>
<gene>
    <name evidence="12" type="ORF">FAZ97_15440</name>
</gene>
<dbReference type="InterPro" id="IPR004089">
    <property type="entry name" value="MCPsignal_dom"/>
</dbReference>
<evidence type="ECO:0000256" key="3">
    <source>
        <dbReference type="ARBA" id="ARBA00022692"/>
    </source>
</evidence>
<dbReference type="Gene3D" id="1.10.287.950">
    <property type="entry name" value="Methyl-accepting chemotaxis protein"/>
    <property type="match status" value="1"/>
</dbReference>
<dbReference type="Proteomes" id="UP000434209">
    <property type="component" value="Chromosome 2"/>
</dbReference>
<dbReference type="EMBL" id="CP046910">
    <property type="protein sequence ID" value="QGZ56385.1"/>
    <property type="molecule type" value="Genomic_DNA"/>
</dbReference>
<protein>
    <submittedName>
        <fullName evidence="12">HAMP domain-containing protein</fullName>
    </submittedName>
</protein>
<feature type="coiled-coil region" evidence="8">
    <location>
        <begin position="406"/>
        <end position="440"/>
    </location>
</feature>
<dbReference type="SMART" id="SM00283">
    <property type="entry name" value="MA"/>
    <property type="match status" value="1"/>
</dbReference>
<dbReference type="KEGG" id="pacp:FAZ97_15440"/>
<dbReference type="Pfam" id="PF00015">
    <property type="entry name" value="MCPsignal"/>
    <property type="match status" value="1"/>
</dbReference>
<dbReference type="GO" id="GO:0005886">
    <property type="term" value="C:plasma membrane"/>
    <property type="evidence" value="ECO:0007669"/>
    <property type="project" value="UniProtKB-SubCell"/>
</dbReference>
<dbReference type="InterPro" id="IPR003660">
    <property type="entry name" value="HAMP_dom"/>
</dbReference>
<dbReference type="RefSeq" id="WP_158759348.1">
    <property type="nucleotide sequence ID" value="NZ_CP046910.1"/>
</dbReference>
<feature type="transmembrane region" description="Helical" evidence="9">
    <location>
        <begin position="304"/>
        <end position="326"/>
    </location>
</feature>
<name>A0A7Z2G717_9BURK</name>
<dbReference type="InterPro" id="IPR029151">
    <property type="entry name" value="Sensor-like_sf"/>
</dbReference>
<dbReference type="Pfam" id="PF00672">
    <property type="entry name" value="HAMP"/>
    <property type="match status" value="1"/>
</dbReference>
<evidence type="ECO:0000313" key="13">
    <source>
        <dbReference type="Proteomes" id="UP000434209"/>
    </source>
</evidence>
<dbReference type="GO" id="GO:0007165">
    <property type="term" value="P:signal transduction"/>
    <property type="evidence" value="ECO:0007669"/>
    <property type="project" value="UniProtKB-KW"/>
</dbReference>
<feature type="coiled-coil region" evidence="8">
    <location>
        <begin position="587"/>
        <end position="614"/>
    </location>
</feature>
<dbReference type="CDD" id="cd12913">
    <property type="entry name" value="PDC1_MCP_like"/>
    <property type="match status" value="1"/>
</dbReference>
<dbReference type="SUPFAM" id="SSF58104">
    <property type="entry name" value="Methyl-accepting chemotaxis protein (MCP) signaling domain"/>
    <property type="match status" value="1"/>
</dbReference>
<evidence type="ECO:0000259" key="10">
    <source>
        <dbReference type="PROSITE" id="PS50111"/>
    </source>
</evidence>
<dbReference type="SUPFAM" id="SSF103190">
    <property type="entry name" value="Sensory domain-like"/>
    <property type="match status" value="1"/>
</dbReference>
<dbReference type="PRINTS" id="PR00260">
    <property type="entry name" value="CHEMTRNSDUCR"/>
</dbReference>
<dbReference type="CDD" id="cd06225">
    <property type="entry name" value="HAMP"/>
    <property type="match status" value="1"/>
</dbReference>
<evidence type="ECO:0000313" key="12">
    <source>
        <dbReference type="EMBL" id="QGZ56385.1"/>
    </source>
</evidence>
<dbReference type="SMART" id="SM00304">
    <property type="entry name" value="HAMP"/>
    <property type="match status" value="1"/>
</dbReference>
<dbReference type="OrthoDB" id="9763018at2"/>
<dbReference type="InterPro" id="IPR033479">
    <property type="entry name" value="dCache_1"/>
</dbReference>
<evidence type="ECO:0000256" key="2">
    <source>
        <dbReference type="ARBA" id="ARBA00022475"/>
    </source>
</evidence>
<keyword evidence="2" id="KW-1003">Cell membrane</keyword>
<dbReference type="CDD" id="cd12912">
    <property type="entry name" value="PDC2_MCP_like"/>
    <property type="match status" value="1"/>
</dbReference>
<feature type="domain" description="Methyl-accepting transducer" evidence="10">
    <location>
        <begin position="387"/>
        <end position="616"/>
    </location>
</feature>
<keyword evidence="13" id="KW-1185">Reference proteome</keyword>
<dbReference type="PROSITE" id="PS50111">
    <property type="entry name" value="CHEMOTAXIS_TRANSDUC_2"/>
    <property type="match status" value="1"/>
</dbReference>
<reference evidence="12 13" key="1">
    <citation type="submission" date="2019-12" db="EMBL/GenBank/DDBJ databases">
        <title>Paraburkholderia acidiphila 7Q-K02 sp. nov and Paraburkholderia acidisoli DHF22 sp. nov., two strains isolated from forest soil.</title>
        <authorList>
            <person name="Gao Z."/>
            <person name="Qiu L."/>
        </authorList>
    </citation>
    <scope>NUCLEOTIDE SEQUENCE [LARGE SCALE GENOMIC DNA]</scope>
    <source>
        <strain evidence="12 13">7Q-K02</strain>
    </source>
</reference>
<sequence length="637" mass="67728">MKAFGITKTISGKLSLLLGASLIITVSVVTAFATIHERKLAREGFINVSLGQIQQLDQSLQNTFQQMANNETFLTTLPTLKSVDGSVTSYVHAGGVMDPESKGSVESEIYRTLRSVGETHPDVRYAYVGTEWGGFVQWPKENFHSAYDPRTRPWYRTAVDANGQTARTASFSGVGTGTGETVVSFVREIRDSAGKRVGVVATDISLKQLTTIVSKVRFEKSGYLMLVEDTGKVIADPSDPSKNFKPLASLGEGYGEIANVSGGLHSVVIGNEAFDCIVYTSPQLGWKFVGLVPHREMISAADRLTATLIAAASMVAAVTMALALVIGRRMTRPLHIVARGMENIASGEGDLTQRLQIASEDEVGIVAAHFNRFVEKLSGVIHRVRDNSRELGLAAGEIATGNADLSARTEQQAAALQETAASLEQLTAAVKENAQNAQAASHLTSGASDAVTRANEVVRDLLETFATISGESGRVGEITGLIEGIAFQTNILALNAAVEAARAGEQGRGFAVVASEVRGLAQRSGAAAKDIKALIQASAYRIEHGAQLANRVSITISEVTSSVEKMTEIVNEITVASQEQSRGIAEINRAVAQIDDVTQQNAALVEEAAAAARALQDQGSQLDEVVGEFRLTESIKS</sequence>
<keyword evidence="7" id="KW-0807">Transducer</keyword>